<dbReference type="Pfam" id="PF01970">
    <property type="entry name" value="TctA"/>
    <property type="match status" value="1"/>
</dbReference>
<name>A0ABY6C8T4_9HYPH</name>
<dbReference type="Proteomes" id="UP001061862">
    <property type="component" value="Plasmid p_unnamed1"/>
</dbReference>
<evidence type="ECO:0000313" key="4">
    <source>
        <dbReference type="Proteomes" id="UP001061862"/>
    </source>
</evidence>
<keyword evidence="1" id="KW-0472">Membrane</keyword>
<dbReference type="InterPro" id="IPR002823">
    <property type="entry name" value="DUF112_TM"/>
</dbReference>
<organism evidence="3 4">
    <name type="scientific">Devosia neptuniae</name>
    <dbReference type="NCBI Taxonomy" id="191302"/>
    <lineage>
        <taxon>Bacteria</taxon>
        <taxon>Pseudomonadati</taxon>
        <taxon>Pseudomonadota</taxon>
        <taxon>Alphaproteobacteria</taxon>
        <taxon>Hyphomicrobiales</taxon>
        <taxon>Devosiaceae</taxon>
        <taxon>Devosia</taxon>
    </lineage>
</organism>
<proteinExistence type="predicted"/>
<geneLocation type="plasmid" evidence="3 4">
    <name>p_unnamed1</name>
</geneLocation>
<feature type="transmembrane region" description="Helical" evidence="1">
    <location>
        <begin position="352"/>
        <end position="374"/>
    </location>
</feature>
<feature type="transmembrane region" description="Helical" evidence="1">
    <location>
        <begin position="7"/>
        <end position="30"/>
    </location>
</feature>
<dbReference type="RefSeq" id="WP_262165149.1">
    <property type="nucleotide sequence ID" value="NZ_CP104964.1"/>
</dbReference>
<reference evidence="3 4" key="1">
    <citation type="submission" date="2022-09" db="EMBL/GenBank/DDBJ databases">
        <title>Interaction between co-microsymbionts with complementary sets of symbiotic genes in legume-rhizobium systems.</title>
        <authorList>
            <person name="Safronova V."/>
            <person name="Sazanova A."/>
            <person name="Afonin A."/>
            <person name="Chirak E."/>
        </authorList>
    </citation>
    <scope>NUCLEOTIDE SEQUENCE [LARGE SCALE GENOMIC DNA]</scope>
    <source>
        <strain evidence="3 4">A18/4-1</strain>
        <plasmid evidence="3 4">p_unnamed1</plasmid>
    </source>
</reference>
<accession>A0ABY6C8T4</accession>
<feature type="transmembrane region" description="Helical" evidence="1">
    <location>
        <begin position="167"/>
        <end position="185"/>
    </location>
</feature>
<feature type="transmembrane region" description="Helical" evidence="1">
    <location>
        <begin position="255"/>
        <end position="276"/>
    </location>
</feature>
<keyword evidence="3" id="KW-0614">Plasmid</keyword>
<feature type="domain" description="DUF112" evidence="2">
    <location>
        <begin position="17"/>
        <end position="435"/>
    </location>
</feature>
<feature type="transmembrane region" description="Helical" evidence="1">
    <location>
        <begin position="105"/>
        <end position="132"/>
    </location>
</feature>
<dbReference type="EMBL" id="CP104964">
    <property type="protein sequence ID" value="UXN67731.1"/>
    <property type="molecule type" value="Genomic_DNA"/>
</dbReference>
<keyword evidence="1" id="KW-0812">Transmembrane</keyword>
<feature type="transmembrane region" description="Helical" evidence="1">
    <location>
        <begin position="144"/>
        <end position="160"/>
    </location>
</feature>
<evidence type="ECO:0000256" key="1">
    <source>
        <dbReference type="SAM" id="Phobius"/>
    </source>
</evidence>
<protein>
    <submittedName>
        <fullName evidence="3">Tripartite tricarboxylate transporter permease</fullName>
    </submittedName>
</protein>
<feature type="transmembrane region" description="Helical" evidence="1">
    <location>
        <begin position="465"/>
        <end position="486"/>
    </location>
</feature>
<gene>
    <name evidence="3" type="ORF">N8A98_01310</name>
</gene>
<dbReference type="PANTHER" id="PTHR35342:SF5">
    <property type="entry name" value="TRICARBOXYLIC TRANSPORT PROTEIN"/>
    <property type="match status" value="1"/>
</dbReference>
<feature type="transmembrane region" description="Helical" evidence="1">
    <location>
        <begin position="386"/>
        <end position="401"/>
    </location>
</feature>
<keyword evidence="1" id="KW-1133">Transmembrane helix</keyword>
<dbReference type="PANTHER" id="PTHR35342">
    <property type="entry name" value="TRICARBOXYLIC TRANSPORT PROTEIN"/>
    <property type="match status" value="1"/>
</dbReference>
<feature type="transmembrane region" description="Helical" evidence="1">
    <location>
        <begin position="197"/>
        <end position="214"/>
    </location>
</feature>
<keyword evidence="4" id="KW-1185">Reference proteome</keyword>
<feature type="transmembrane region" description="Helical" evidence="1">
    <location>
        <begin position="430"/>
        <end position="453"/>
    </location>
</feature>
<sequence>MDAFLQAFGLVFNVETLLVITGSAIFGLFVGALPGLTATMATALLVPVTFYMAPIPAIAAIISCTAMAITAGDLPGTLLRIPGTPASAAYVEDSYRMAQKGQAGLAIGIGVIGSVLGGLFGFVFLMFTAPALAKFALGFSSFEYFWLAVLGLSCAALISSGGMAKGALSLLLGLFIAQVGLDPLMGSQRFTFGLTELAGGISFIPAMIGMFALAEIMRAGRTGAPAIIQDNSRNPFKGTLKVLWKYRKNQIRGSIIGSLIGALPGVGGDLAAWVTYTLAKKTSKTPELFGKGHPEGLVEAGATNNAALSASWIPAMVFGIPGDAVTAIAVGVLVMKGLDPGPQLLTVHPENFYAVMLVFVIANILMLPLGYVAARTARWIFEVPRALLNAAILLFCIVGSFSINNTMFGVGIMLVLGIVAYVLERRQFAIAPIILGIVLGPLVETNFTTSMIITSGNFAGFFGRPIAGVLGAATIIIWGLAIFGTIRRTMIERAERKSQALPMALGRAKPLGRADP</sequence>
<feature type="transmembrane region" description="Helical" evidence="1">
    <location>
        <begin position="50"/>
        <end position="71"/>
    </location>
</feature>
<evidence type="ECO:0000259" key="2">
    <source>
        <dbReference type="Pfam" id="PF01970"/>
    </source>
</evidence>
<feature type="transmembrane region" description="Helical" evidence="1">
    <location>
        <begin position="407"/>
        <end position="423"/>
    </location>
</feature>
<evidence type="ECO:0000313" key="3">
    <source>
        <dbReference type="EMBL" id="UXN67731.1"/>
    </source>
</evidence>